<dbReference type="OrthoDB" id="201140at2759"/>
<dbReference type="PANTHER" id="PTHR45641:SF19">
    <property type="entry name" value="NEPHROCYSTIN-3"/>
    <property type="match status" value="1"/>
</dbReference>
<dbReference type="EnsemblProtists" id="EKX33236">
    <property type="protein sequence ID" value="EKX33236"/>
    <property type="gene ID" value="GUITHDRAFT_81640"/>
</dbReference>
<evidence type="ECO:0000313" key="3">
    <source>
        <dbReference type="EMBL" id="EKX33236.1"/>
    </source>
</evidence>
<evidence type="ECO:0000256" key="2">
    <source>
        <dbReference type="ARBA" id="ARBA00022803"/>
    </source>
</evidence>
<sequence length="197" mass="22061">MSRLDAMDEEYAELVEQGKNLQALLLLEKTSLLRRETLGIDHPDVQRSLQVLVMSYNGLSMAAVRSGGMEVAWELLRKAERLAGEKSLLRNKEVKSRLLAVTYNNLGCFYRARGSLHSALKALDRALWIEMSCSEVDNPAATHLNIAAVLSQLSKHRAALEHIDCALQLLERGDERFTWALSLLLFLLVAFRPPACS</sequence>
<dbReference type="Proteomes" id="UP000011087">
    <property type="component" value="Unassembled WGS sequence"/>
</dbReference>
<reference evidence="5" key="2">
    <citation type="submission" date="2012-11" db="EMBL/GenBank/DDBJ databases">
        <authorList>
            <person name="Kuo A."/>
            <person name="Curtis B.A."/>
            <person name="Tanifuji G."/>
            <person name="Burki F."/>
            <person name="Gruber A."/>
            <person name="Irimia M."/>
            <person name="Maruyama S."/>
            <person name="Arias M.C."/>
            <person name="Ball S.G."/>
            <person name="Gile G.H."/>
            <person name="Hirakawa Y."/>
            <person name="Hopkins J.F."/>
            <person name="Rensing S.A."/>
            <person name="Schmutz J."/>
            <person name="Symeonidi A."/>
            <person name="Elias M."/>
            <person name="Eveleigh R.J."/>
            <person name="Herman E.K."/>
            <person name="Klute M.J."/>
            <person name="Nakayama T."/>
            <person name="Obornik M."/>
            <person name="Reyes-Prieto A."/>
            <person name="Armbrust E.V."/>
            <person name="Aves S.J."/>
            <person name="Beiko R.G."/>
            <person name="Coutinho P."/>
            <person name="Dacks J.B."/>
            <person name="Durnford D.G."/>
            <person name="Fast N.M."/>
            <person name="Green B.R."/>
            <person name="Grisdale C."/>
            <person name="Hempe F."/>
            <person name="Henrissat B."/>
            <person name="Hoppner M.P."/>
            <person name="Ishida K.-I."/>
            <person name="Kim E."/>
            <person name="Koreny L."/>
            <person name="Kroth P.G."/>
            <person name="Liu Y."/>
            <person name="Malik S.-B."/>
            <person name="Maier U.G."/>
            <person name="McRose D."/>
            <person name="Mock T."/>
            <person name="Neilson J.A."/>
            <person name="Onodera N.T."/>
            <person name="Poole A.M."/>
            <person name="Pritham E.J."/>
            <person name="Richards T.A."/>
            <person name="Rocap G."/>
            <person name="Roy S.W."/>
            <person name="Sarai C."/>
            <person name="Schaack S."/>
            <person name="Shirato S."/>
            <person name="Slamovits C.H."/>
            <person name="Spencer D.F."/>
            <person name="Suzuki S."/>
            <person name="Worden A.Z."/>
            <person name="Zauner S."/>
            <person name="Barry K."/>
            <person name="Bell C."/>
            <person name="Bharti A.K."/>
            <person name="Crow J.A."/>
            <person name="Grimwood J."/>
            <person name="Kramer R."/>
            <person name="Lindquist E."/>
            <person name="Lucas S."/>
            <person name="Salamov A."/>
            <person name="McFadden G.I."/>
            <person name="Lane C.E."/>
            <person name="Keeling P.J."/>
            <person name="Gray M.W."/>
            <person name="Grigoriev I.V."/>
            <person name="Archibald J.M."/>
        </authorList>
    </citation>
    <scope>NUCLEOTIDE SEQUENCE</scope>
    <source>
        <strain evidence="5">CCMP2712</strain>
    </source>
</reference>
<keyword evidence="5" id="KW-1185">Reference proteome</keyword>
<gene>
    <name evidence="3" type="ORF">GUITHDRAFT_81640</name>
</gene>
<accession>L1IAE7</accession>
<evidence type="ECO:0000256" key="1">
    <source>
        <dbReference type="ARBA" id="ARBA00022737"/>
    </source>
</evidence>
<protein>
    <submittedName>
        <fullName evidence="3 4">Uncharacterized protein</fullName>
    </submittedName>
</protein>
<name>L1IAE7_GUITC</name>
<dbReference type="KEGG" id="gtt:GUITHDRAFT_81640"/>
<evidence type="ECO:0000313" key="5">
    <source>
        <dbReference type="Proteomes" id="UP000011087"/>
    </source>
</evidence>
<evidence type="ECO:0000313" key="4">
    <source>
        <dbReference type="EnsemblProtists" id="EKX33236"/>
    </source>
</evidence>
<dbReference type="PANTHER" id="PTHR45641">
    <property type="entry name" value="TETRATRICOPEPTIDE REPEAT PROTEIN (AFU_ORTHOLOGUE AFUA_6G03870)"/>
    <property type="match status" value="1"/>
</dbReference>
<dbReference type="SUPFAM" id="SSF48452">
    <property type="entry name" value="TPR-like"/>
    <property type="match status" value="1"/>
</dbReference>
<keyword evidence="1" id="KW-0677">Repeat</keyword>
<dbReference type="HOGENOM" id="CLU_1386497_0_0_1"/>
<dbReference type="RefSeq" id="XP_005820216.1">
    <property type="nucleotide sequence ID" value="XM_005820159.1"/>
</dbReference>
<dbReference type="SMART" id="SM00028">
    <property type="entry name" value="TPR"/>
    <property type="match status" value="2"/>
</dbReference>
<reference evidence="3 5" key="1">
    <citation type="journal article" date="2012" name="Nature">
        <title>Algal genomes reveal evolutionary mosaicism and the fate of nucleomorphs.</title>
        <authorList>
            <consortium name="DOE Joint Genome Institute"/>
            <person name="Curtis B.A."/>
            <person name="Tanifuji G."/>
            <person name="Burki F."/>
            <person name="Gruber A."/>
            <person name="Irimia M."/>
            <person name="Maruyama S."/>
            <person name="Arias M.C."/>
            <person name="Ball S.G."/>
            <person name="Gile G.H."/>
            <person name="Hirakawa Y."/>
            <person name="Hopkins J.F."/>
            <person name="Kuo A."/>
            <person name="Rensing S.A."/>
            <person name="Schmutz J."/>
            <person name="Symeonidi A."/>
            <person name="Elias M."/>
            <person name="Eveleigh R.J."/>
            <person name="Herman E.K."/>
            <person name="Klute M.J."/>
            <person name="Nakayama T."/>
            <person name="Obornik M."/>
            <person name="Reyes-Prieto A."/>
            <person name="Armbrust E.V."/>
            <person name="Aves S.J."/>
            <person name="Beiko R.G."/>
            <person name="Coutinho P."/>
            <person name="Dacks J.B."/>
            <person name="Durnford D.G."/>
            <person name="Fast N.M."/>
            <person name="Green B.R."/>
            <person name="Grisdale C.J."/>
            <person name="Hempel F."/>
            <person name="Henrissat B."/>
            <person name="Hoppner M.P."/>
            <person name="Ishida K."/>
            <person name="Kim E."/>
            <person name="Koreny L."/>
            <person name="Kroth P.G."/>
            <person name="Liu Y."/>
            <person name="Malik S.B."/>
            <person name="Maier U.G."/>
            <person name="McRose D."/>
            <person name="Mock T."/>
            <person name="Neilson J.A."/>
            <person name="Onodera N.T."/>
            <person name="Poole A.M."/>
            <person name="Pritham E.J."/>
            <person name="Richards T.A."/>
            <person name="Rocap G."/>
            <person name="Roy S.W."/>
            <person name="Sarai C."/>
            <person name="Schaack S."/>
            <person name="Shirato S."/>
            <person name="Slamovits C.H."/>
            <person name="Spencer D.F."/>
            <person name="Suzuki S."/>
            <person name="Worden A.Z."/>
            <person name="Zauner S."/>
            <person name="Barry K."/>
            <person name="Bell C."/>
            <person name="Bharti A.K."/>
            <person name="Crow J.A."/>
            <person name="Grimwood J."/>
            <person name="Kramer R."/>
            <person name="Lindquist E."/>
            <person name="Lucas S."/>
            <person name="Salamov A."/>
            <person name="McFadden G.I."/>
            <person name="Lane C.E."/>
            <person name="Keeling P.J."/>
            <person name="Gray M.W."/>
            <person name="Grigoriev I.V."/>
            <person name="Archibald J.M."/>
        </authorList>
    </citation>
    <scope>NUCLEOTIDE SEQUENCE</scope>
    <source>
        <strain evidence="3 5">CCMP2712</strain>
    </source>
</reference>
<reference evidence="4" key="3">
    <citation type="submission" date="2016-03" db="UniProtKB">
        <authorList>
            <consortium name="EnsemblProtists"/>
        </authorList>
    </citation>
    <scope>IDENTIFICATION</scope>
</reference>
<dbReference type="PaxDb" id="55529-EKX33236"/>
<dbReference type="InterPro" id="IPR011990">
    <property type="entry name" value="TPR-like_helical_dom_sf"/>
</dbReference>
<keyword evidence="2" id="KW-0802">TPR repeat</keyword>
<dbReference type="OMA" id="FKIEARL"/>
<dbReference type="EMBL" id="JH993149">
    <property type="protein sequence ID" value="EKX33236.1"/>
    <property type="molecule type" value="Genomic_DNA"/>
</dbReference>
<dbReference type="GeneID" id="17289973"/>
<proteinExistence type="predicted"/>
<dbReference type="Pfam" id="PF13374">
    <property type="entry name" value="TPR_10"/>
    <property type="match status" value="2"/>
</dbReference>
<organism evidence="3">
    <name type="scientific">Guillardia theta (strain CCMP2712)</name>
    <name type="common">Cryptophyte</name>
    <dbReference type="NCBI Taxonomy" id="905079"/>
    <lineage>
        <taxon>Eukaryota</taxon>
        <taxon>Cryptophyceae</taxon>
        <taxon>Pyrenomonadales</taxon>
        <taxon>Geminigeraceae</taxon>
        <taxon>Guillardia</taxon>
    </lineage>
</organism>
<dbReference type="Gene3D" id="1.25.40.10">
    <property type="entry name" value="Tetratricopeptide repeat domain"/>
    <property type="match status" value="1"/>
</dbReference>
<dbReference type="AlphaFoldDB" id="L1IAE7"/>
<dbReference type="InterPro" id="IPR019734">
    <property type="entry name" value="TPR_rpt"/>
</dbReference>